<keyword evidence="3" id="KW-1185">Reference proteome</keyword>
<feature type="region of interest" description="Disordered" evidence="1">
    <location>
        <begin position="132"/>
        <end position="178"/>
    </location>
</feature>
<sequence>MADFSNLSGISSAAYTDYAAKTQYSNEVQKAVSNAPKSETEQELMDACKQFEAYFLEQVFKEMSKTVDAFKTDDSQMSDALSMTNSNSLVDYFKDLTIQDIAATSADTQSNGLAQMLYENMKRTYGIGDEASRDIPADASQAQVLSTVSSLQEAEMEKDTEPSESENKESEIPKTGEV</sequence>
<dbReference type="AlphaFoldDB" id="A0A1M5Z968"/>
<name>A0A1M5Z968_BUTFI</name>
<evidence type="ECO:0000256" key="1">
    <source>
        <dbReference type="SAM" id="MobiDB-lite"/>
    </source>
</evidence>
<dbReference type="EMBL" id="FQXK01000016">
    <property type="protein sequence ID" value="SHI20453.1"/>
    <property type="molecule type" value="Genomic_DNA"/>
</dbReference>
<dbReference type="OrthoDB" id="9796740at2"/>
<feature type="compositionally biased region" description="Basic and acidic residues" evidence="1">
    <location>
        <begin position="155"/>
        <end position="178"/>
    </location>
</feature>
<evidence type="ECO:0000313" key="3">
    <source>
        <dbReference type="Proteomes" id="UP000184278"/>
    </source>
</evidence>
<feature type="compositionally biased region" description="Polar residues" evidence="1">
    <location>
        <begin position="140"/>
        <end position="152"/>
    </location>
</feature>
<evidence type="ECO:0000313" key="2">
    <source>
        <dbReference type="EMBL" id="SHI20453.1"/>
    </source>
</evidence>
<organism evidence="2 3">
    <name type="scientific">Butyrivibrio fibrisolvens DSM 3071</name>
    <dbReference type="NCBI Taxonomy" id="1121131"/>
    <lineage>
        <taxon>Bacteria</taxon>
        <taxon>Bacillati</taxon>
        <taxon>Bacillota</taxon>
        <taxon>Clostridia</taxon>
        <taxon>Lachnospirales</taxon>
        <taxon>Lachnospiraceae</taxon>
        <taxon>Butyrivibrio</taxon>
    </lineage>
</organism>
<proteinExistence type="predicted"/>
<dbReference type="GeneID" id="89508158"/>
<dbReference type="Proteomes" id="UP000184278">
    <property type="component" value="Unassembled WGS sequence"/>
</dbReference>
<accession>A0A1M5Z968</accession>
<reference evidence="3" key="1">
    <citation type="submission" date="2016-11" db="EMBL/GenBank/DDBJ databases">
        <authorList>
            <person name="Varghese N."/>
            <person name="Submissions S."/>
        </authorList>
    </citation>
    <scope>NUCLEOTIDE SEQUENCE [LARGE SCALE GENOMIC DNA]</scope>
    <source>
        <strain evidence="3">DSM 3071</strain>
    </source>
</reference>
<protein>
    <submittedName>
        <fullName evidence="2">Rod binding protein</fullName>
    </submittedName>
</protein>
<dbReference type="RefSeq" id="WP_073387491.1">
    <property type="nucleotide sequence ID" value="NZ_FQXK01000016.1"/>
</dbReference>
<gene>
    <name evidence="2" type="ORF">SAMN02745229_02055</name>
</gene>
<dbReference type="STRING" id="1121131.SAMN02745229_02055"/>